<keyword evidence="4" id="KW-1185">Reference proteome</keyword>
<dbReference type="STRING" id="64571.A0A1Y2G8Y9"/>
<dbReference type="OrthoDB" id="2409325at2759"/>
<feature type="region of interest" description="Disordered" evidence="2">
    <location>
        <begin position="1"/>
        <end position="39"/>
    </location>
</feature>
<keyword evidence="1" id="KW-0175">Coiled coil</keyword>
<comment type="caution">
    <text evidence="3">The sequence shown here is derived from an EMBL/GenBank/DDBJ whole genome shotgun (WGS) entry which is preliminary data.</text>
</comment>
<proteinExistence type="predicted"/>
<gene>
    <name evidence="3" type="ORF">BCR41DRAFT_414256</name>
</gene>
<accession>A0A1Y2G8Y9</accession>
<feature type="coiled-coil region" evidence="1">
    <location>
        <begin position="67"/>
        <end position="125"/>
    </location>
</feature>
<dbReference type="GeneID" id="33571338"/>
<evidence type="ECO:0000256" key="2">
    <source>
        <dbReference type="SAM" id="MobiDB-lite"/>
    </source>
</evidence>
<dbReference type="EMBL" id="MCFF01000057">
    <property type="protein sequence ID" value="ORZ04463.1"/>
    <property type="molecule type" value="Genomic_DNA"/>
</dbReference>
<dbReference type="AlphaFoldDB" id="A0A1Y2G8Y9"/>
<dbReference type="Proteomes" id="UP000193648">
    <property type="component" value="Unassembled WGS sequence"/>
</dbReference>
<reference evidence="3 4" key="1">
    <citation type="submission" date="2016-07" db="EMBL/GenBank/DDBJ databases">
        <title>Pervasive Adenine N6-methylation of Active Genes in Fungi.</title>
        <authorList>
            <consortium name="DOE Joint Genome Institute"/>
            <person name="Mondo S.J."/>
            <person name="Dannebaum R.O."/>
            <person name="Kuo R.C."/>
            <person name="Labutti K."/>
            <person name="Haridas S."/>
            <person name="Kuo A."/>
            <person name="Salamov A."/>
            <person name="Ahrendt S.R."/>
            <person name="Lipzen A."/>
            <person name="Sullivan W."/>
            <person name="Andreopoulos W.B."/>
            <person name="Clum A."/>
            <person name="Lindquist E."/>
            <person name="Daum C."/>
            <person name="Ramamoorthy G.K."/>
            <person name="Gryganskyi A."/>
            <person name="Culley D."/>
            <person name="Magnuson J.K."/>
            <person name="James T.Y."/>
            <person name="O'Malley M.A."/>
            <person name="Stajich J.E."/>
            <person name="Spatafora J.W."/>
            <person name="Visel A."/>
            <person name="Grigoriev I.V."/>
        </authorList>
    </citation>
    <scope>NUCLEOTIDE SEQUENCE [LARGE SCALE GENOMIC DNA]</scope>
    <source>
        <strain evidence="3 4">NRRL 3116</strain>
    </source>
</reference>
<organism evidence="3 4">
    <name type="scientific">Lobosporangium transversale</name>
    <dbReference type="NCBI Taxonomy" id="64571"/>
    <lineage>
        <taxon>Eukaryota</taxon>
        <taxon>Fungi</taxon>
        <taxon>Fungi incertae sedis</taxon>
        <taxon>Mucoromycota</taxon>
        <taxon>Mortierellomycotina</taxon>
        <taxon>Mortierellomycetes</taxon>
        <taxon>Mortierellales</taxon>
        <taxon>Mortierellaceae</taxon>
        <taxon>Lobosporangium</taxon>
    </lineage>
</organism>
<sequence length="620" mass="69777">MTKKASKLKQSRSPSFPENSVEDLNPISEPRSDQQQFGDNRGAYADLFSDINTQNLNPYETTVYKRLRNHKKRLTRIEANMERMSSDPSKKDTMQMEQLVAIERKQEHIAVMMELRNLLKSMKEQRVKSTAACPIQGHIPEELKKDTAVKLMDNPTLNQCILLIRIFSASSRLKKVDAKTSLVLDNLCIHLAIIAKEASQSDSQGAQRMLQDIIYKLGNGSEDPVDWDNSITYLDVIKEVDRMSVEKDERLSSETKVQLPTKGLSPDIESAGQGLSSAQVFDWSPDNDVAAISLVKGDEVPYTSLQSSIQETHSITMSPLAYDTVGLIPDMGIRVSIQAEPAVTVQHLAYSLYNMSDTQHLEPVSQLDSYQQEIILKVQTPQPFSIVPDTRICNSPLMTEQVDLHTANRNGNNNSVFVQHKLSARELADEDFQSKKRIDYPILGFRPEDQRITPALHSLKGQSPNQYISQVDNHQEKALYEDRCSNSSAIPSSGQSSQSSAQATQQYQLYQIQGHSQHGRNRGAEVVSEHIELSHEHILLSNPQQPSFPMIVNASPMLHSGQYQHGHLSPTATHIHAQIRTSPQALPSQSQSLSRVHVQPYLHQQYYQYAHYYHPGYSMG</sequence>
<feature type="compositionally biased region" description="Basic residues" evidence="2">
    <location>
        <begin position="1"/>
        <end position="10"/>
    </location>
</feature>
<dbReference type="InParanoid" id="A0A1Y2G8Y9"/>
<feature type="compositionally biased region" description="Low complexity" evidence="2">
    <location>
        <begin position="487"/>
        <end position="504"/>
    </location>
</feature>
<dbReference type="RefSeq" id="XP_021876571.1">
    <property type="nucleotide sequence ID" value="XM_022029495.1"/>
</dbReference>
<feature type="region of interest" description="Disordered" evidence="2">
    <location>
        <begin position="484"/>
        <end position="504"/>
    </location>
</feature>
<name>A0A1Y2G8Y9_9FUNG</name>
<protein>
    <submittedName>
        <fullName evidence="3">Uncharacterized protein</fullName>
    </submittedName>
</protein>
<evidence type="ECO:0000256" key="1">
    <source>
        <dbReference type="SAM" id="Coils"/>
    </source>
</evidence>
<evidence type="ECO:0000313" key="4">
    <source>
        <dbReference type="Proteomes" id="UP000193648"/>
    </source>
</evidence>
<evidence type="ECO:0000313" key="3">
    <source>
        <dbReference type="EMBL" id="ORZ04463.1"/>
    </source>
</evidence>